<proteinExistence type="predicted"/>
<feature type="compositionally biased region" description="Basic and acidic residues" evidence="2">
    <location>
        <begin position="215"/>
        <end position="232"/>
    </location>
</feature>
<accession>L2FBF7</accession>
<organism evidence="3">
    <name type="scientific">Colletotrichum fructicola (strain Nara gc5)</name>
    <name type="common">Anthracnose fungus</name>
    <name type="synonym">Colletotrichum gloeosporioides (strain Nara gc5)</name>
    <dbReference type="NCBI Taxonomy" id="1213859"/>
    <lineage>
        <taxon>Eukaryota</taxon>
        <taxon>Fungi</taxon>
        <taxon>Dikarya</taxon>
        <taxon>Ascomycota</taxon>
        <taxon>Pezizomycotina</taxon>
        <taxon>Sordariomycetes</taxon>
        <taxon>Hypocreomycetidae</taxon>
        <taxon>Glomerellales</taxon>
        <taxon>Glomerellaceae</taxon>
        <taxon>Colletotrichum</taxon>
        <taxon>Colletotrichum gloeosporioides species complex</taxon>
    </lineage>
</organism>
<feature type="coiled-coil region" evidence="1">
    <location>
        <begin position="377"/>
        <end position="404"/>
    </location>
</feature>
<protein>
    <submittedName>
        <fullName evidence="3">Uncharacterized protein</fullName>
    </submittedName>
</protein>
<dbReference type="HOGENOM" id="CLU_676158_0_0_1"/>
<dbReference type="EMBL" id="KB021401">
    <property type="protein sequence ID" value="ELA23361.1"/>
    <property type="molecule type" value="Genomic_DNA"/>
</dbReference>
<gene>
    <name evidence="3" type="ORF">CGGC5_14880</name>
</gene>
<sequence length="407" mass="45317">MSALDAIGPVCGHAIDQDVADAASNASIDASDLLDQELGRKLETPLDGRGEIILAQRFRTGTIHECRCARNDGRAQFRFSYPSDLGEALHDWIEEEFALAVDEEKVFQFWDDVKSKGSTRSETLNNTDNLYYVWRIVDHRRHAAAPNHEPGELKEKATPAFIDTIPGSMFNDYLACNNLTRMLRTRKKTGRKPKAKARNGSIAATQHPRRSSVSVDHHDQSNESTIHPDHGDFQQSPSFAEISGIDDLPASGHGTNIPDCSSGCHQQEASILPVGESPRGWNGPGLRVNMMSGQIEYSALTAAGISYADGTSLIDRLNDMRLSPESALAEKTIQVEILGQELRRQAEQSVEERQQAFEDREKFKVAETETWRLSMQLDRANEYIAELEAQNSMLRQELQRADVQVDG</sequence>
<feature type="compositionally biased region" description="Basic residues" evidence="2">
    <location>
        <begin position="184"/>
        <end position="197"/>
    </location>
</feature>
<evidence type="ECO:0000256" key="1">
    <source>
        <dbReference type="SAM" id="Coils"/>
    </source>
</evidence>
<dbReference type="AlphaFoldDB" id="L2FBF7"/>
<feature type="region of interest" description="Disordered" evidence="2">
    <location>
        <begin position="184"/>
        <end position="237"/>
    </location>
</feature>
<name>L2FBF7_COLFN</name>
<keyword evidence="1" id="KW-0175">Coiled coil</keyword>
<evidence type="ECO:0000313" key="3">
    <source>
        <dbReference type="EMBL" id="ELA23361.1"/>
    </source>
</evidence>
<evidence type="ECO:0000256" key="2">
    <source>
        <dbReference type="SAM" id="MobiDB-lite"/>
    </source>
</evidence>
<reference evidence="3" key="1">
    <citation type="submission" date="2012-08" db="EMBL/GenBank/DDBJ databases">
        <title>Genome analysis of Colletotrichum orbiculare and Colletotrichum fructicola.</title>
        <authorList>
            <person name="Gan P.H.P."/>
            <person name="Ikeda K."/>
            <person name="Irieda H."/>
            <person name="Narusaka M."/>
            <person name="O'Connell R.J."/>
            <person name="Narusaka Y."/>
            <person name="Takano Y."/>
            <person name="Kubo Y."/>
            <person name="Shirasu K."/>
        </authorList>
    </citation>
    <scope>NUCLEOTIDE SEQUENCE</scope>
    <source>
        <strain evidence="3">Nara gc5</strain>
    </source>
</reference>